<protein>
    <submittedName>
        <fullName evidence="1">Glycosyltransferase family 4 protein</fullName>
    </submittedName>
</protein>
<keyword evidence="2" id="KW-1185">Reference proteome</keyword>
<gene>
    <name evidence="1" type="ORF">KIH16_03225</name>
</gene>
<dbReference type="Proteomes" id="UP000682204">
    <property type="component" value="Chromosome"/>
</dbReference>
<evidence type="ECO:0000313" key="1">
    <source>
        <dbReference type="EMBL" id="QVL36808.1"/>
    </source>
</evidence>
<reference evidence="1" key="1">
    <citation type="submission" date="2021-05" db="EMBL/GenBank/DDBJ databases">
        <title>An isolated secondary fermenter in methanogenic hydrocarbon-degrading communities.</title>
        <authorList>
            <person name="Liu Y.-F."/>
            <person name="Liu Z.-l."/>
        </authorList>
    </citation>
    <scope>NUCLEOTIDE SEQUENCE</scope>
    <source>
        <strain evidence="1">L-13</strain>
    </source>
</reference>
<sequence length="335" mass="36416">MKVVQIVPEFDEGGVERHVLWLSRELALLGHEILLVTAGGKLEKDLPPSVQVRRLPVERKNPLTGFFCAFRLARWAHSEGWQLFHAHSRVPAWIAWWSSSLSGRPWVVTAHSLYSLNGGIAPFSRADGAICVSEAVRRHLEGRLPDRAVIIPNGLPPTCRLWEGRGFPVNPRFLFVGRLTRLKGLDVVLEALAGLVDRPWSLDVVGDGPQREELEALARSLGVSERVFFAGFRDDVEAWMAQAGCLVFPSHHEGMGLVALEAIRMGLPLVASDLEALRPLASGGLVPPGDVEAWRGALAAVLDGGPGSRFDGASLTTASEMARSVAGLYGQIGFH</sequence>
<proteinExistence type="predicted"/>
<name>A0ACD1DX95_9BACT</name>
<accession>A0ACD1DX95</accession>
<evidence type="ECO:0000313" key="2">
    <source>
        <dbReference type="Proteomes" id="UP000682204"/>
    </source>
</evidence>
<organism evidence="1 2">
    <name type="scientific">Aminirod propionatiphilus</name>
    <dbReference type="NCBI Taxonomy" id="3415223"/>
    <lineage>
        <taxon>Bacteria</taxon>
        <taxon>Thermotogati</taxon>
        <taxon>Synergistota</taxon>
        <taxon>Synergistia</taxon>
        <taxon>Synergistales</taxon>
        <taxon>Aminiphilaceae</taxon>
        <taxon>Aminirod</taxon>
    </lineage>
</organism>
<dbReference type="EMBL" id="CP074691">
    <property type="protein sequence ID" value="QVL36808.1"/>
    <property type="molecule type" value="Genomic_DNA"/>
</dbReference>